<evidence type="ECO:0000256" key="4">
    <source>
        <dbReference type="ARBA" id="ARBA00022833"/>
    </source>
</evidence>
<dbReference type="EMBL" id="JEMT01029085">
    <property type="protein sequence ID" value="EXX53096.1"/>
    <property type="molecule type" value="Genomic_DNA"/>
</dbReference>
<sequence>MDSGSTGNLLCHLNKLHPNKSANNNYKFSNELFRAKLVEWIATDDQPFTVVKLPEFRYVIQICNAEAQISMADTIKSNILKLYKSYHINIQNILQNTPGKISFALDIWTSPNVIGFLGITGHYIDADWNIKDILVDFVNLSGSHLGENMANMFVTCLKEKKILTKILAIAADNNVANNNTFLKSLEQTCVENHIAFHHKENHVRCIAHIMNLTVQEILKHIRVGEAQDENIILEELLEKNNKTNDIIPKLKFGLHHSVKTDFHANVIFIQLLEI</sequence>
<keyword evidence="3" id="KW-0863">Zinc-finger</keyword>
<dbReference type="OMA" id="CVENHIA"/>
<dbReference type="GO" id="GO:0005634">
    <property type="term" value="C:nucleus"/>
    <property type="evidence" value="ECO:0007669"/>
    <property type="project" value="UniProtKB-SubCell"/>
</dbReference>
<dbReference type="InterPro" id="IPR012337">
    <property type="entry name" value="RNaseH-like_sf"/>
</dbReference>
<dbReference type="PANTHER" id="PTHR46481:SF10">
    <property type="entry name" value="ZINC FINGER BED DOMAIN-CONTAINING PROTEIN 39"/>
    <property type="match status" value="1"/>
</dbReference>
<keyword evidence="4" id="KW-0862">Zinc</keyword>
<evidence type="ECO:0008006" key="8">
    <source>
        <dbReference type="Google" id="ProtNLM"/>
    </source>
</evidence>
<accession>A0A015K112</accession>
<comment type="subcellular location">
    <subcellularLocation>
        <location evidence="1">Nucleus</location>
    </subcellularLocation>
</comment>
<dbReference type="Proteomes" id="UP000022910">
    <property type="component" value="Unassembled WGS sequence"/>
</dbReference>
<organism evidence="6 7">
    <name type="scientific">Rhizophagus irregularis (strain DAOM 197198w)</name>
    <name type="common">Glomus intraradices</name>
    <dbReference type="NCBI Taxonomy" id="1432141"/>
    <lineage>
        <taxon>Eukaryota</taxon>
        <taxon>Fungi</taxon>
        <taxon>Fungi incertae sedis</taxon>
        <taxon>Mucoromycota</taxon>
        <taxon>Glomeromycotina</taxon>
        <taxon>Glomeromycetes</taxon>
        <taxon>Glomerales</taxon>
        <taxon>Glomeraceae</taxon>
        <taxon>Rhizophagus</taxon>
    </lineage>
</organism>
<dbReference type="AlphaFoldDB" id="A0A015K112"/>
<keyword evidence="5" id="KW-0539">Nucleus</keyword>
<proteinExistence type="predicted"/>
<evidence type="ECO:0000313" key="7">
    <source>
        <dbReference type="Proteomes" id="UP000022910"/>
    </source>
</evidence>
<evidence type="ECO:0000256" key="1">
    <source>
        <dbReference type="ARBA" id="ARBA00004123"/>
    </source>
</evidence>
<dbReference type="SUPFAM" id="SSF53098">
    <property type="entry name" value="Ribonuclease H-like"/>
    <property type="match status" value="1"/>
</dbReference>
<protein>
    <recommendedName>
        <fullName evidence="8">Zinc finger bed domain-containing protein ricesleeper 2-like</fullName>
    </recommendedName>
</protein>
<dbReference type="PANTHER" id="PTHR46481">
    <property type="entry name" value="ZINC FINGER BED DOMAIN-CONTAINING PROTEIN 4"/>
    <property type="match status" value="1"/>
</dbReference>
<dbReference type="STRING" id="1432141.A0A015K112"/>
<keyword evidence="7" id="KW-1185">Reference proteome</keyword>
<dbReference type="InterPro" id="IPR052035">
    <property type="entry name" value="ZnF_BED_domain_contain"/>
</dbReference>
<reference evidence="6 7" key="1">
    <citation type="submission" date="2014-02" db="EMBL/GenBank/DDBJ databases">
        <title>Single nucleus genome sequencing reveals high similarity among nuclei of an endomycorrhizal fungus.</title>
        <authorList>
            <person name="Lin K."/>
            <person name="Geurts R."/>
            <person name="Zhang Z."/>
            <person name="Limpens E."/>
            <person name="Saunders D.G."/>
            <person name="Mu D."/>
            <person name="Pang E."/>
            <person name="Cao H."/>
            <person name="Cha H."/>
            <person name="Lin T."/>
            <person name="Zhou Q."/>
            <person name="Shang Y."/>
            <person name="Li Y."/>
            <person name="Ivanov S."/>
            <person name="Sharma T."/>
            <person name="Velzen R.V."/>
            <person name="Ruijter N.D."/>
            <person name="Aanen D.K."/>
            <person name="Win J."/>
            <person name="Kamoun S."/>
            <person name="Bisseling T."/>
            <person name="Huang S."/>
        </authorList>
    </citation>
    <scope>NUCLEOTIDE SEQUENCE [LARGE SCALE GENOMIC DNA]</scope>
    <source>
        <strain evidence="7">DAOM197198w</strain>
    </source>
</reference>
<keyword evidence="2" id="KW-0479">Metal-binding</keyword>
<dbReference type="HOGENOM" id="CLU_1016154_0_0_1"/>
<comment type="caution">
    <text evidence="6">The sequence shown here is derived from an EMBL/GenBank/DDBJ whole genome shotgun (WGS) entry which is preliminary data.</text>
</comment>
<evidence type="ECO:0000256" key="3">
    <source>
        <dbReference type="ARBA" id="ARBA00022771"/>
    </source>
</evidence>
<gene>
    <name evidence="6" type="ORF">RirG_247190</name>
</gene>
<evidence type="ECO:0000256" key="2">
    <source>
        <dbReference type="ARBA" id="ARBA00022723"/>
    </source>
</evidence>
<evidence type="ECO:0000313" key="6">
    <source>
        <dbReference type="EMBL" id="EXX53096.1"/>
    </source>
</evidence>
<evidence type="ECO:0000256" key="5">
    <source>
        <dbReference type="ARBA" id="ARBA00023242"/>
    </source>
</evidence>
<dbReference type="GO" id="GO:0008270">
    <property type="term" value="F:zinc ion binding"/>
    <property type="evidence" value="ECO:0007669"/>
    <property type="project" value="UniProtKB-KW"/>
</dbReference>
<name>A0A015K112_RHIIW</name>